<dbReference type="Proteomes" id="UP001157502">
    <property type="component" value="Chromosome 8"/>
</dbReference>
<protein>
    <submittedName>
        <fullName evidence="1">Uncharacterized protein</fullName>
    </submittedName>
</protein>
<comment type="caution">
    <text evidence="1">The sequence shown here is derived from an EMBL/GenBank/DDBJ whole genome shotgun (WGS) entry which is preliminary data.</text>
</comment>
<gene>
    <name evidence="1" type="ORF">DPEC_G00103520</name>
</gene>
<sequence>MVNDKRVGGDRDGDIDAYNTGRRCPRELQCKHSFCERCLIAISRPSVTEGESTQEYSRQDRTIVCPLCRCPTSVSGTLRIALRADERVLEQLADSGVPEESSTDDEEEVDECEEETAPENSAEDGDSPSGSRGGRFRCSLKRFWGKLTGNRHQRRTNCLSDEEVRDLAMMSCYII</sequence>
<dbReference type="EMBL" id="CM055735">
    <property type="protein sequence ID" value="KAJ8008311.1"/>
    <property type="molecule type" value="Genomic_DNA"/>
</dbReference>
<reference evidence="1" key="1">
    <citation type="submission" date="2021-05" db="EMBL/GenBank/DDBJ databases">
        <authorList>
            <person name="Pan Q."/>
            <person name="Jouanno E."/>
            <person name="Zahm M."/>
            <person name="Klopp C."/>
            <person name="Cabau C."/>
            <person name="Louis A."/>
            <person name="Berthelot C."/>
            <person name="Parey E."/>
            <person name="Roest Crollius H."/>
            <person name="Montfort J."/>
            <person name="Robinson-Rechavi M."/>
            <person name="Bouchez O."/>
            <person name="Lampietro C."/>
            <person name="Lopez Roques C."/>
            <person name="Donnadieu C."/>
            <person name="Postlethwait J."/>
            <person name="Bobe J."/>
            <person name="Dillon D."/>
            <person name="Chandos A."/>
            <person name="von Hippel F."/>
            <person name="Guiguen Y."/>
        </authorList>
    </citation>
    <scope>NUCLEOTIDE SEQUENCE</scope>
    <source>
        <strain evidence="1">YG-Jan2019</strain>
    </source>
</reference>
<accession>A0ACC2GXC5</accession>
<organism evidence="1 2">
    <name type="scientific">Dallia pectoralis</name>
    <name type="common">Alaska blackfish</name>
    <dbReference type="NCBI Taxonomy" id="75939"/>
    <lineage>
        <taxon>Eukaryota</taxon>
        <taxon>Metazoa</taxon>
        <taxon>Chordata</taxon>
        <taxon>Craniata</taxon>
        <taxon>Vertebrata</taxon>
        <taxon>Euteleostomi</taxon>
        <taxon>Actinopterygii</taxon>
        <taxon>Neopterygii</taxon>
        <taxon>Teleostei</taxon>
        <taxon>Protacanthopterygii</taxon>
        <taxon>Esociformes</taxon>
        <taxon>Umbridae</taxon>
        <taxon>Dallia</taxon>
    </lineage>
</organism>
<proteinExistence type="predicted"/>
<keyword evidence="2" id="KW-1185">Reference proteome</keyword>
<name>A0ACC2GXC5_DALPE</name>
<evidence type="ECO:0000313" key="2">
    <source>
        <dbReference type="Proteomes" id="UP001157502"/>
    </source>
</evidence>
<evidence type="ECO:0000313" key="1">
    <source>
        <dbReference type="EMBL" id="KAJ8008311.1"/>
    </source>
</evidence>